<name>A0A1H6PVI8_YARLL</name>
<dbReference type="KEGG" id="yli:2910460"/>
<dbReference type="RefSeq" id="XP_502287.1">
    <property type="nucleotide sequence ID" value="XM_502287.1"/>
</dbReference>
<dbReference type="SMART" id="SM00355">
    <property type="entry name" value="ZnF_C2H2"/>
    <property type="match status" value="2"/>
</dbReference>
<evidence type="ECO:0000256" key="4">
    <source>
        <dbReference type="ARBA" id="ARBA00022771"/>
    </source>
</evidence>
<dbReference type="Gene3D" id="3.30.160.60">
    <property type="entry name" value="Classic Zinc Finger"/>
    <property type="match status" value="3"/>
</dbReference>
<dbReference type="GO" id="GO:0071248">
    <property type="term" value="P:cellular response to metal ion"/>
    <property type="evidence" value="ECO:0007669"/>
    <property type="project" value="UniProtKB-ARBA"/>
</dbReference>
<accession>A0A1H6PVI8</accession>
<dbReference type="PROSITE" id="PS50157">
    <property type="entry name" value="ZINC_FINGER_C2H2_2"/>
    <property type="match status" value="2"/>
</dbReference>
<keyword evidence="2" id="KW-0479">Metal-binding</keyword>
<feature type="region of interest" description="Disordered" evidence="10">
    <location>
        <begin position="124"/>
        <end position="153"/>
    </location>
</feature>
<evidence type="ECO:0000256" key="1">
    <source>
        <dbReference type="ARBA" id="ARBA00004123"/>
    </source>
</evidence>
<dbReference type="SUPFAM" id="SSF57667">
    <property type="entry name" value="beta-beta-alpha zinc fingers"/>
    <property type="match status" value="1"/>
</dbReference>
<feature type="region of interest" description="Disordered" evidence="10">
    <location>
        <begin position="19"/>
        <end position="87"/>
    </location>
</feature>
<organism evidence="12 14">
    <name type="scientific">Yarrowia lipolytica</name>
    <name type="common">Candida lipolytica</name>
    <dbReference type="NCBI Taxonomy" id="4952"/>
    <lineage>
        <taxon>Eukaryota</taxon>
        <taxon>Fungi</taxon>
        <taxon>Dikarya</taxon>
        <taxon>Ascomycota</taxon>
        <taxon>Saccharomycotina</taxon>
        <taxon>Dipodascomycetes</taxon>
        <taxon>Dipodascales</taxon>
        <taxon>Dipodascales incertae sedis</taxon>
        <taxon>Yarrowia</taxon>
    </lineage>
</organism>
<feature type="compositionally biased region" description="Polar residues" evidence="10">
    <location>
        <begin position="24"/>
        <end position="46"/>
    </location>
</feature>
<feature type="compositionally biased region" description="Low complexity" evidence="10">
    <location>
        <begin position="272"/>
        <end position="295"/>
    </location>
</feature>
<dbReference type="PANTHER" id="PTHR24388">
    <property type="entry name" value="ZINC FINGER PROTEIN"/>
    <property type="match status" value="1"/>
</dbReference>
<feature type="compositionally biased region" description="Polar residues" evidence="10">
    <location>
        <begin position="53"/>
        <end position="87"/>
    </location>
</feature>
<evidence type="ECO:0000313" key="15">
    <source>
        <dbReference type="Proteomes" id="UP000256601"/>
    </source>
</evidence>
<dbReference type="InterPro" id="IPR050527">
    <property type="entry name" value="Snail/Krueppel_Znf"/>
</dbReference>
<dbReference type="OrthoDB" id="8117402at2759"/>
<dbReference type="Proteomes" id="UP000256601">
    <property type="component" value="Unassembled WGS sequence"/>
</dbReference>
<feature type="compositionally biased region" description="Polar residues" evidence="10">
    <location>
        <begin position="133"/>
        <end position="148"/>
    </location>
</feature>
<feature type="compositionally biased region" description="Low complexity" evidence="10">
    <location>
        <begin position="197"/>
        <end position="214"/>
    </location>
</feature>
<evidence type="ECO:0000256" key="9">
    <source>
        <dbReference type="PROSITE-ProRule" id="PRU00042"/>
    </source>
</evidence>
<keyword evidence="5" id="KW-0862">Zinc</keyword>
<evidence type="ECO:0000256" key="5">
    <source>
        <dbReference type="ARBA" id="ARBA00022833"/>
    </source>
</evidence>
<comment type="subcellular location">
    <subcellularLocation>
        <location evidence="1">Nucleus</location>
    </subcellularLocation>
</comment>
<dbReference type="GO" id="GO:0071467">
    <property type="term" value="P:cellular response to pH"/>
    <property type="evidence" value="ECO:0007669"/>
    <property type="project" value="UniProtKB-ARBA"/>
</dbReference>
<evidence type="ECO:0000313" key="12">
    <source>
        <dbReference type="EMBL" id="AOW03429.1"/>
    </source>
</evidence>
<keyword evidence="8" id="KW-0539">Nucleus</keyword>
<keyword evidence="7" id="KW-0804">Transcription</keyword>
<sequence length="586" mass="64297">MSNTGDPLQEVFESFDPKDYYLFDTSTNPTKQQQDPNSIQPHQQPPLSGLPHNVNTSGFDDSTSIINANTPSPLQAGSVSPQPQQMDFLSPQDFRFASFDDPQSFLNPYDLQTQPATDFLLPISQPGHHRANSHSSDTSAAPSPQQFHSPYAASPVNPDEYAAEMAGLPELTYGLDLNGSQSMNQMNMAVSPMAMGMPDQMNQMNHQQNNLNPPIQMNHSNSHTGLSDLNNASQGNHNINNNNGNGNSNSSHTPGVALSPSLLTPNMLSPNSSQQSYSSSPQTSQGSISSQSHQSIPMLNVEPPRDDPSRRRAHSDASHYSDRSSTPYEVPTLFPHATSSPSSQDPADLLSPGDAASIQTRRSRSRSSSTSSDVRTRDQSHSPSRSPSQGGGNRSRSNSHSRDYILELAAPTSNNKRVQKHPSTFACHLCDKRFTRSYNLRSHLRTHTDERPFVCTVCGKAFARQHDRKRHEALHSGEKKYQCQGVLADGQTPWGCGRKFARADALGRHFKTEAGRECIRLLLEEEANEKQALSGQQVPYPGDGVPSLTFSPPAEPQNEPRPQQPVIFPAALLQKYPVLLNHLNED</sequence>
<feature type="compositionally biased region" description="Polar residues" evidence="10">
    <location>
        <begin position="261"/>
        <end position="271"/>
    </location>
</feature>
<dbReference type="AlphaFoldDB" id="A0A1H6PVI8"/>
<dbReference type="FunFam" id="3.30.160.60:FF:000181">
    <property type="entry name" value="C2H2 type zinc finger protein"/>
    <property type="match status" value="1"/>
</dbReference>
<dbReference type="GO" id="GO:0005634">
    <property type="term" value="C:nucleus"/>
    <property type="evidence" value="ECO:0007669"/>
    <property type="project" value="UniProtKB-SubCell"/>
</dbReference>
<keyword evidence="4 9" id="KW-0863">Zinc-finger</keyword>
<evidence type="ECO:0000256" key="10">
    <source>
        <dbReference type="SAM" id="MobiDB-lite"/>
    </source>
</evidence>
<dbReference type="GeneID" id="2910460"/>
<evidence type="ECO:0000313" key="14">
    <source>
        <dbReference type="Proteomes" id="UP000182444"/>
    </source>
</evidence>
<reference evidence="13 15" key="2">
    <citation type="submission" date="2018-07" db="EMBL/GenBank/DDBJ databases">
        <title>Draft Genome Assemblies for Five Robust Yarrowia lipolytica Strains Exhibiting High Lipid Production and Pentose Sugar Utilization and Sugar Alcohol Secretion from Undetoxified Lignocellulosic Biomass Hydrolysates.</title>
        <authorList>
            <consortium name="DOE Joint Genome Institute"/>
            <person name="Walker C."/>
            <person name="Ryu S."/>
            <person name="Na H."/>
            <person name="Zane M."/>
            <person name="LaButti K."/>
            <person name="Lipzen A."/>
            <person name="Haridas S."/>
            <person name="Barry K."/>
            <person name="Grigoriev I.V."/>
            <person name="Quarterman J."/>
            <person name="Slininger P."/>
            <person name="Dien B."/>
            <person name="Trinh C.T."/>
        </authorList>
    </citation>
    <scope>NUCLEOTIDE SEQUENCE [LARGE SCALE GENOMIC DNA]</scope>
    <source>
        <strain evidence="13 15">YB392</strain>
    </source>
</reference>
<dbReference type="GO" id="GO:0000981">
    <property type="term" value="F:DNA-binding transcription factor activity, RNA polymerase II-specific"/>
    <property type="evidence" value="ECO:0007669"/>
    <property type="project" value="TreeGrafter"/>
</dbReference>
<dbReference type="InterPro" id="IPR013087">
    <property type="entry name" value="Znf_C2H2_type"/>
</dbReference>
<feature type="compositionally biased region" description="Basic and acidic residues" evidence="10">
    <location>
        <begin position="303"/>
        <end position="322"/>
    </location>
</feature>
<protein>
    <recommendedName>
        <fullName evidence="11">C2H2-type domain-containing protein</fullName>
    </recommendedName>
</protein>
<evidence type="ECO:0000256" key="2">
    <source>
        <dbReference type="ARBA" id="ARBA00022723"/>
    </source>
</evidence>
<dbReference type="Proteomes" id="UP000182444">
    <property type="component" value="Chromosome 1D"/>
</dbReference>
<feature type="compositionally biased region" description="Polar residues" evidence="10">
    <location>
        <begin position="215"/>
        <end position="229"/>
    </location>
</feature>
<dbReference type="eggNOG" id="KOG1721">
    <property type="taxonomic scope" value="Eukaryota"/>
</dbReference>
<keyword evidence="3" id="KW-0677">Repeat</keyword>
<evidence type="ECO:0000256" key="7">
    <source>
        <dbReference type="ARBA" id="ARBA00023163"/>
    </source>
</evidence>
<evidence type="ECO:0000259" key="11">
    <source>
        <dbReference type="PROSITE" id="PS50157"/>
    </source>
</evidence>
<proteinExistence type="predicted"/>
<dbReference type="GO" id="GO:0008270">
    <property type="term" value="F:zinc ion binding"/>
    <property type="evidence" value="ECO:0007669"/>
    <property type="project" value="UniProtKB-KW"/>
</dbReference>
<dbReference type="OMA" id="GRECIRL"/>
<evidence type="ECO:0000256" key="8">
    <source>
        <dbReference type="ARBA" id="ARBA00023242"/>
    </source>
</evidence>
<dbReference type="InterPro" id="IPR036236">
    <property type="entry name" value="Znf_C2H2_sf"/>
</dbReference>
<feature type="compositionally biased region" description="Low complexity" evidence="10">
    <location>
        <begin position="230"/>
        <end position="251"/>
    </location>
</feature>
<evidence type="ECO:0000256" key="6">
    <source>
        <dbReference type="ARBA" id="ARBA00023015"/>
    </source>
</evidence>
<dbReference type="PROSITE" id="PS00028">
    <property type="entry name" value="ZINC_FINGER_C2H2_1"/>
    <property type="match status" value="2"/>
</dbReference>
<keyword evidence="6" id="KW-0805">Transcription regulation</keyword>
<feature type="compositionally biased region" description="Low complexity" evidence="10">
    <location>
        <begin position="381"/>
        <end position="398"/>
    </location>
</feature>
<feature type="domain" description="C2H2-type" evidence="11">
    <location>
        <begin position="453"/>
        <end position="480"/>
    </location>
</feature>
<reference evidence="12 14" key="1">
    <citation type="journal article" date="2016" name="PLoS ONE">
        <title>Sequence Assembly of Yarrowia lipolytica Strain W29/CLIB89 Shows Transposable Element Diversity.</title>
        <authorList>
            <person name="Magnan C."/>
            <person name="Yu J."/>
            <person name="Chang I."/>
            <person name="Jahn E."/>
            <person name="Kanomata Y."/>
            <person name="Wu J."/>
            <person name="Zeller M."/>
            <person name="Oakes M."/>
            <person name="Baldi P."/>
            <person name="Sandmeyer S."/>
        </authorList>
    </citation>
    <scope>NUCLEOTIDE SEQUENCE [LARGE SCALE GENOMIC DNA]</scope>
    <source>
        <strain evidence="12">CLIB89</strain>
        <strain evidence="14">CLIB89(W29)</strain>
    </source>
</reference>
<dbReference type="VEuPathDB" id="FungiDB:YALI0_D01463g"/>
<evidence type="ECO:0000313" key="13">
    <source>
        <dbReference type="EMBL" id="RDW26273.1"/>
    </source>
</evidence>
<dbReference type="FunFam" id="3.30.160.60:FF:000100">
    <property type="entry name" value="Zinc finger 45-like"/>
    <property type="match status" value="1"/>
</dbReference>
<dbReference type="Pfam" id="PF00096">
    <property type="entry name" value="zf-C2H2"/>
    <property type="match status" value="2"/>
</dbReference>
<gene>
    <name evidence="13" type="ORF">B0I71DRAFT_131161</name>
    <name evidence="12" type="ORF">YALI1_D01739g</name>
</gene>
<dbReference type="EMBL" id="KZ858982">
    <property type="protein sequence ID" value="RDW26273.1"/>
    <property type="molecule type" value="Genomic_DNA"/>
</dbReference>
<dbReference type="GO" id="GO:0000978">
    <property type="term" value="F:RNA polymerase II cis-regulatory region sequence-specific DNA binding"/>
    <property type="evidence" value="ECO:0007669"/>
    <property type="project" value="TreeGrafter"/>
</dbReference>
<dbReference type="PANTHER" id="PTHR24388:SF54">
    <property type="entry name" value="PROTEIN ESCARGOT"/>
    <property type="match status" value="1"/>
</dbReference>
<dbReference type="VEuPathDB" id="FungiDB:YALI1_D01739g"/>
<feature type="domain" description="C2H2-type" evidence="11">
    <location>
        <begin position="425"/>
        <end position="452"/>
    </location>
</feature>
<dbReference type="EMBL" id="CP017556">
    <property type="protein sequence ID" value="AOW03429.1"/>
    <property type="molecule type" value="Genomic_DNA"/>
</dbReference>
<evidence type="ECO:0000256" key="3">
    <source>
        <dbReference type="ARBA" id="ARBA00022737"/>
    </source>
</evidence>
<feature type="region of interest" description="Disordered" evidence="10">
    <location>
        <begin position="530"/>
        <end position="565"/>
    </location>
</feature>
<feature type="region of interest" description="Disordered" evidence="10">
    <location>
        <begin position="196"/>
        <end position="400"/>
    </location>
</feature>